<sequence length="166" mass="18808">MVFDFRFNFDHSFTLSLIIAAASITATAIHFDSTRKQRKDRIWEINKGSLIELSKALADAIDVSSKLSDREFNKMNNIPDDTCTKGSVEINKKFQKTISDSLNVYKPLLNSELISAIEKYQQSEKNIGYAFEHGEFNVFEAYDHQGSAQKDLQKVVSCFIKEVAGI</sequence>
<keyword evidence="3" id="KW-1185">Reference proteome</keyword>
<evidence type="ECO:0000313" key="3">
    <source>
        <dbReference type="Proteomes" id="UP001379949"/>
    </source>
</evidence>
<reference evidence="2 3" key="1">
    <citation type="submission" date="2024-02" db="EMBL/GenBank/DDBJ databases">
        <title>Bacteria isolated from the canopy kelp, Nereocystis luetkeana.</title>
        <authorList>
            <person name="Pfister C.A."/>
            <person name="Younker I.T."/>
            <person name="Light S.H."/>
        </authorList>
    </citation>
    <scope>NUCLEOTIDE SEQUENCE [LARGE SCALE GENOMIC DNA]</scope>
    <source>
        <strain evidence="2 3">TI.4.07</strain>
    </source>
</reference>
<organism evidence="2 3">
    <name type="scientific">Marinomonas arenicola</name>
    <dbReference type="NCBI Taxonomy" id="569601"/>
    <lineage>
        <taxon>Bacteria</taxon>
        <taxon>Pseudomonadati</taxon>
        <taxon>Pseudomonadota</taxon>
        <taxon>Gammaproteobacteria</taxon>
        <taxon>Oceanospirillales</taxon>
        <taxon>Oceanospirillaceae</taxon>
        <taxon>Marinomonas</taxon>
    </lineage>
</organism>
<accession>A0ABU9G465</accession>
<dbReference type="EMBL" id="JBAKAR010000006">
    <property type="protein sequence ID" value="MEL0613298.1"/>
    <property type="molecule type" value="Genomic_DNA"/>
</dbReference>
<dbReference type="RefSeq" id="WP_341567086.1">
    <property type="nucleotide sequence ID" value="NZ_JBAKAR010000006.1"/>
</dbReference>
<keyword evidence="1" id="KW-0812">Transmembrane</keyword>
<evidence type="ECO:0000313" key="2">
    <source>
        <dbReference type="EMBL" id="MEL0613298.1"/>
    </source>
</evidence>
<proteinExistence type="predicted"/>
<protein>
    <submittedName>
        <fullName evidence="2">Uncharacterized protein</fullName>
    </submittedName>
</protein>
<dbReference type="Proteomes" id="UP001379949">
    <property type="component" value="Unassembled WGS sequence"/>
</dbReference>
<feature type="transmembrane region" description="Helical" evidence="1">
    <location>
        <begin position="12"/>
        <end position="31"/>
    </location>
</feature>
<name>A0ABU9G465_9GAMM</name>
<gene>
    <name evidence="2" type="ORF">V6242_09070</name>
</gene>
<evidence type="ECO:0000256" key="1">
    <source>
        <dbReference type="SAM" id="Phobius"/>
    </source>
</evidence>
<keyword evidence="1" id="KW-0472">Membrane</keyword>
<comment type="caution">
    <text evidence="2">The sequence shown here is derived from an EMBL/GenBank/DDBJ whole genome shotgun (WGS) entry which is preliminary data.</text>
</comment>
<keyword evidence="1" id="KW-1133">Transmembrane helix</keyword>